<reference evidence="1 2" key="1">
    <citation type="submission" date="2019-12" db="EMBL/GenBank/DDBJ databases">
        <authorList>
            <person name="Yang R."/>
        </authorList>
    </citation>
    <scope>NUCLEOTIDE SEQUENCE [LARGE SCALE GENOMIC DNA]</scope>
    <source>
        <strain evidence="1 2">DONG20-135</strain>
    </source>
</reference>
<reference evidence="1 2" key="2">
    <citation type="submission" date="2020-01" db="EMBL/GenBank/DDBJ databases">
        <title>Clostridiaceae sp. nov. isolated from the gut of human by culturomics.</title>
        <authorList>
            <person name="Chang Y."/>
        </authorList>
    </citation>
    <scope>NUCLEOTIDE SEQUENCE [LARGE SCALE GENOMIC DNA]</scope>
    <source>
        <strain evidence="1 2">DONG20-135</strain>
    </source>
</reference>
<protein>
    <recommendedName>
        <fullName evidence="3">Tetratricopeptide repeat protein</fullName>
    </recommendedName>
</protein>
<sequence length="264" mass="30748">MSQFPKNLEMTYQLSLDHFLAEQQELEFDTVDEYQAALTKLEGIKRVRSCTHRYEIARSVVDQCPHCVEAQLAVGLYSTQLDERLHALLQASQLAAIRLGQDYFTKDMQDYYLNKETHLFFRSKTAYAVALFDAGFMRKARPHLETIKRLNPGDIFKVSHYLLSIYLVLEDKESGYRLLQELDEHDAFTCYTKVLYAYKDMEFEEARHWLKAAREVDGSIYQLLCKEPLPYTNDYDSSLAAHFLAIYGKALRGWKDFSGFVKSI</sequence>
<evidence type="ECO:0000313" key="1">
    <source>
        <dbReference type="EMBL" id="MXQ73094.1"/>
    </source>
</evidence>
<dbReference type="RefSeq" id="WP_160624516.1">
    <property type="nucleotide sequence ID" value="NZ_WUUQ01000001.1"/>
</dbReference>
<name>A0A6N8U703_9FIRM</name>
<proteinExistence type="predicted"/>
<evidence type="ECO:0008006" key="3">
    <source>
        <dbReference type="Google" id="ProtNLM"/>
    </source>
</evidence>
<dbReference type="Proteomes" id="UP000434036">
    <property type="component" value="Unassembled WGS sequence"/>
</dbReference>
<dbReference type="EMBL" id="WUUQ01000001">
    <property type="protein sequence ID" value="MXQ73094.1"/>
    <property type="molecule type" value="Genomic_DNA"/>
</dbReference>
<organism evidence="1 2">
    <name type="scientific">Copranaerobaculum intestinale</name>
    <dbReference type="NCBI Taxonomy" id="2692629"/>
    <lineage>
        <taxon>Bacteria</taxon>
        <taxon>Bacillati</taxon>
        <taxon>Bacillota</taxon>
        <taxon>Erysipelotrichia</taxon>
        <taxon>Erysipelotrichales</taxon>
        <taxon>Erysipelotrichaceae</taxon>
        <taxon>Copranaerobaculum</taxon>
    </lineage>
</organism>
<evidence type="ECO:0000313" key="2">
    <source>
        <dbReference type="Proteomes" id="UP000434036"/>
    </source>
</evidence>
<comment type="caution">
    <text evidence="1">The sequence shown here is derived from an EMBL/GenBank/DDBJ whole genome shotgun (WGS) entry which is preliminary data.</text>
</comment>
<keyword evidence="2" id="KW-1185">Reference proteome</keyword>
<dbReference type="AlphaFoldDB" id="A0A6N8U703"/>
<gene>
    <name evidence="1" type="ORF">GSF08_03980</name>
</gene>
<accession>A0A6N8U703</accession>